<protein>
    <submittedName>
        <fullName evidence="2">Uncharacterized protein</fullName>
    </submittedName>
</protein>
<comment type="caution">
    <text evidence="2">The sequence shown here is derived from an EMBL/GenBank/DDBJ whole genome shotgun (WGS) entry which is preliminary data.</text>
</comment>
<dbReference type="EMBL" id="MTYJ01000008">
    <property type="protein sequence ID" value="OQV24140.1"/>
    <property type="molecule type" value="Genomic_DNA"/>
</dbReference>
<proteinExistence type="predicted"/>
<dbReference type="AlphaFoldDB" id="A0A1W0X9R6"/>
<keyword evidence="1" id="KW-0812">Transmembrane</keyword>
<dbReference type="Proteomes" id="UP000192578">
    <property type="component" value="Unassembled WGS sequence"/>
</dbReference>
<gene>
    <name evidence="2" type="ORF">BV898_02090</name>
</gene>
<keyword evidence="1" id="KW-0472">Membrane</keyword>
<name>A0A1W0X9R6_HYPEX</name>
<keyword evidence="3" id="KW-1185">Reference proteome</keyword>
<organism evidence="2 3">
    <name type="scientific">Hypsibius exemplaris</name>
    <name type="common">Freshwater tardigrade</name>
    <dbReference type="NCBI Taxonomy" id="2072580"/>
    <lineage>
        <taxon>Eukaryota</taxon>
        <taxon>Metazoa</taxon>
        <taxon>Ecdysozoa</taxon>
        <taxon>Tardigrada</taxon>
        <taxon>Eutardigrada</taxon>
        <taxon>Parachela</taxon>
        <taxon>Hypsibioidea</taxon>
        <taxon>Hypsibiidae</taxon>
        <taxon>Hypsibius</taxon>
    </lineage>
</organism>
<evidence type="ECO:0000313" key="2">
    <source>
        <dbReference type="EMBL" id="OQV24140.1"/>
    </source>
</evidence>
<keyword evidence="1" id="KW-1133">Transmembrane helix</keyword>
<reference evidence="3" key="1">
    <citation type="submission" date="2017-01" db="EMBL/GenBank/DDBJ databases">
        <title>Comparative genomics of anhydrobiosis in the tardigrade Hypsibius dujardini.</title>
        <authorList>
            <person name="Yoshida Y."/>
            <person name="Koutsovoulos G."/>
            <person name="Laetsch D."/>
            <person name="Stevens L."/>
            <person name="Kumar S."/>
            <person name="Horikawa D."/>
            <person name="Ishino K."/>
            <person name="Komine S."/>
            <person name="Tomita M."/>
            <person name="Blaxter M."/>
            <person name="Arakawa K."/>
        </authorList>
    </citation>
    <scope>NUCLEOTIDE SEQUENCE [LARGE SCALE GENOMIC DNA]</scope>
    <source>
        <strain evidence="3">Z151</strain>
    </source>
</reference>
<accession>A0A1W0X9R6</accession>
<sequence length="90" mass="9603">MSDAPIDSITTQYFCNTEFCNGGRNDLQTLCKSTPAPTISAAHLTTSSVAQYPLNNTKNATSDAFVAYESAAFVVLLGFTTILTANFLRG</sequence>
<feature type="transmembrane region" description="Helical" evidence="1">
    <location>
        <begin position="65"/>
        <end position="88"/>
    </location>
</feature>
<evidence type="ECO:0000313" key="3">
    <source>
        <dbReference type="Proteomes" id="UP000192578"/>
    </source>
</evidence>
<evidence type="ECO:0000256" key="1">
    <source>
        <dbReference type="SAM" id="Phobius"/>
    </source>
</evidence>